<accession>A0A9P9YS68</accession>
<keyword evidence="3" id="KW-1185">Reference proteome</keyword>
<comment type="caution">
    <text evidence="2">The sequence shown here is derived from an EMBL/GenBank/DDBJ whole genome shotgun (WGS) entry which is preliminary data.</text>
</comment>
<proteinExistence type="predicted"/>
<evidence type="ECO:0000313" key="2">
    <source>
        <dbReference type="EMBL" id="KAI8041923.1"/>
    </source>
</evidence>
<feature type="compositionally biased region" description="Polar residues" evidence="1">
    <location>
        <begin position="43"/>
        <end position="60"/>
    </location>
</feature>
<sequence length="60" mass="6054">MGSGGGNGIIGLGGGGGNYGLGYGQSQQANDFYGRPQTGKPECSSQNSKLKTESQTQTLI</sequence>
<feature type="region of interest" description="Disordered" evidence="1">
    <location>
        <begin position="20"/>
        <end position="60"/>
    </location>
</feature>
<protein>
    <submittedName>
        <fullName evidence="2">Uncharacterized protein</fullName>
    </submittedName>
</protein>
<dbReference type="EMBL" id="JAMKOV010000002">
    <property type="protein sequence ID" value="KAI8041923.1"/>
    <property type="molecule type" value="Genomic_DNA"/>
</dbReference>
<dbReference type="Proteomes" id="UP001059596">
    <property type="component" value="Unassembled WGS sequence"/>
</dbReference>
<name>A0A9P9YS68_9MUSC</name>
<gene>
    <name evidence="2" type="ORF">M5D96_003218</name>
</gene>
<evidence type="ECO:0000256" key="1">
    <source>
        <dbReference type="SAM" id="MobiDB-lite"/>
    </source>
</evidence>
<reference evidence="2" key="1">
    <citation type="journal article" date="2023" name="Genome Biol. Evol.">
        <title>Long-read-based Genome Assembly of Drosophila gunungcola Reveals Fewer Chemosensory Genes in Flower-breeding Species.</title>
        <authorList>
            <person name="Negi A."/>
            <person name="Liao B.Y."/>
            <person name="Yeh S.D."/>
        </authorList>
    </citation>
    <scope>NUCLEOTIDE SEQUENCE</scope>
    <source>
        <strain evidence="2">Sukarami</strain>
    </source>
</reference>
<dbReference type="AlphaFoldDB" id="A0A9P9YS68"/>
<evidence type="ECO:0000313" key="3">
    <source>
        <dbReference type="Proteomes" id="UP001059596"/>
    </source>
</evidence>
<organism evidence="2 3">
    <name type="scientific">Drosophila gunungcola</name>
    <name type="common">fruit fly</name>
    <dbReference type="NCBI Taxonomy" id="103775"/>
    <lineage>
        <taxon>Eukaryota</taxon>
        <taxon>Metazoa</taxon>
        <taxon>Ecdysozoa</taxon>
        <taxon>Arthropoda</taxon>
        <taxon>Hexapoda</taxon>
        <taxon>Insecta</taxon>
        <taxon>Pterygota</taxon>
        <taxon>Neoptera</taxon>
        <taxon>Endopterygota</taxon>
        <taxon>Diptera</taxon>
        <taxon>Brachycera</taxon>
        <taxon>Muscomorpha</taxon>
        <taxon>Ephydroidea</taxon>
        <taxon>Drosophilidae</taxon>
        <taxon>Drosophila</taxon>
        <taxon>Sophophora</taxon>
    </lineage>
</organism>